<feature type="domain" description="NodB homology" evidence="5">
    <location>
        <begin position="96"/>
        <end position="283"/>
    </location>
</feature>
<evidence type="ECO:0000313" key="7">
    <source>
        <dbReference type="Proteomes" id="UP000609879"/>
    </source>
</evidence>
<dbReference type="Pfam" id="PF01522">
    <property type="entry name" value="Polysacc_deac_1"/>
    <property type="match status" value="1"/>
</dbReference>
<evidence type="ECO:0000256" key="2">
    <source>
        <dbReference type="ARBA" id="ARBA00022676"/>
    </source>
</evidence>
<comment type="caution">
    <text evidence="6">The sequence shown here is derived from an EMBL/GenBank/DDBJ whole genome shotgun (WGS) entry which is preliminary data.</text>
</comment>
<feature type="transmembrane region" description="Helical" evidence="4">
    <location>
        <begin position="324"/>
        <end position="348"/>
    </location>
</feature>
<dbReference type="SUPFAM" id="SSF53448">
    <property type="entry name" value="Nucleotide-diphospho-sugar transferases"/>
    <property type="match status" value="1"/>
</dbReference>
<evidence type="ECO:0000256" key="4">
    <source>
        <dbReference type="SAM" id="Phobius"/>
    </source>
</evidence>
<dbReference type="PANTHER" id="PTHR43630">
    <property type="entry name" value="POLY-BETA-1,6-N-ACETYL-D-GLUCOSAMINE SYNTHASE"/>
    <property type="match status" value="1"/>
</dbReference>
<reference evidence="6 7" key="1">
    <citation type="submission" date="2021-01" db="EMBL/GenBank/DDBJ databases">
        <title>Whole genome shotgun sequence of Actinoplanes deccanensis NBRC 13994.</title>
        <authorList>
            <person name="Komaki H."/>
            <person name="Tamura T."/>
        </authorList>
    </citation>
    <scope>NUCLEOTIDE SEQUENCE [LARGE SCALE GENOMIC DNA]</scope>
    <source>
        <strain evidence="6 7">NBRC 13994</strain>
    </source>
</reference>
<keyword evidence="4" id="KW-1133">Transmembrane helix</keyword>
<feature type="transmembrane region" description="Helical" evidence="4">
    <location>
        <begin position="28"/>
        <end position="51"/>
    </location>
</feature>
<protein>
    <submittedName>
        <fullName evidence="6">Bi-functional transferase/deacetylase</fullName>
    </submittedName>
</protein>
<dbReference type="EMBL" id="BOMI01000146">
    <property type="protein sequence ID" value="GID78433.1"/>
    <property type="molecule type" value="Genomic_DNA"/>
</dbReference>
<keyword evidence="4" id="KW-0472">Membrane</keyword>
<evidence type="ECO:0000256" key="1">
    <source>
        <dbReference type="ARBA" id="ARBA00006739"/>
    </source>
</evidence>
<dbReference type="InterPro" id="IPR029044">
    <property type="entry name" value="Nucleotide-diphossugar_trans"/>
</dbReference>
<dbReference type="Gene3D" id="3.90.550.10">
    <property type="entry name" value="Spore Coat Polysaccharide Biosynthesis Protein SpsA, Chain A"/>
    <property type="match status" value="1"/>
</dbReference>
<sequence length="722" mass="78860">MSLYHGARPPEPAETTGSIPALRRRRSVLRGVVVVALLLLLTNMLLVEAYLRFEIGPYTAPGEDQSAETVPTAVHRGGPVIDLSGDKPLTYRIPPRTIVLTFDDGPDPRWTPRILDVLRRHGAHATFFVLGTQVVRNPALSRRIVDEGHDIGVHTFTHPRVTALPAWLRRLEHAASQGAIAYHTGRSTTLYRPPYSSMPGALGDSDMPVLRETARQGYVTVLNTLDSQDWQRPGADTIVRLSTPGSGAGAVVLMHDAGGDRSQTVAALDRLIPSLRQRGYRFLTVSEALAGRVPAATAPAGFTAVSRGWALVWMIRIADLTLRVLWVLLMAAGALVLGRTVLLVAVAVHHARRRRGPPPSRGPTVAEPVSIIVPAFNEAATIGPAVRSLAMSAHPGVEVVVVDDNSTDGTADVVRSLGLGNVRVVRQPSGGKATALNTGVAFARHDLIVMVDADTMVEPDAIHRLVQPFADPRVGGVSGNVKVGNRRSLLGTWQHIEYVVGFNLDRRLYDTFGCIPTIPGALGAFRRQALVDAGGLRLDTLAEDTDLTIAVQRAGWRVVFVDDARAWTEAPTGMRQLWRQRYRWSFGTMQALWKHRAAVTDRGPSGRFGRRTLLLVVPFTVLLPLLAPLFDIMAVYGLFFLDSTATAVGWLSMLVVQAVTAAVAFRLDHESLRPLWTLPVQQVFYRQLMYLVLLHSALTAVAGRRLQWQKMRRTGEVRILPG</sequence>
<dbReference type="Gene3D" id="3.20.20.370">
    <property type="entry name" value="Glycoside hydrolase/deacetylase"/>
    <property type="match status" value="1"/>
</dbReference>
<name>A0ABQ3YEM4_9ACTN</name>
<dbReference type="CDD" id="cd06423">
    <property type="entry name" value="CESA_like"/>
    <property type="match status" value="1"/>
</dbReference>
<proteinExistence type="inferred from homology"/>
<feature type="transmembrane region" description="Helical" evidence="4">
    <location>
        <begin position="612"/>
        <end position="641"/>
    </location>
</feature>
<dbReference type="GO" id="GO:0016740">
    <property type="term" value="F:transferase activity"/>
    <property type="evidence" value="ECO:0007669"/>
    <property type="project" value="UniProtKB-KW"/>
</dbReference>
<dbReference type="SUPFAM" id="SSF88713">
    <property type="entry name" value="Glycoside hydrolase/deacetylase"/>
    <property type="match status" value="1"/>
</dbReference>
<dbReference type="RefSeq" id="WP_203773347.1">
    <property type="nucleotide sequence ID" value="NZ_BAAABO010000038.1"/>
</dbReference>
<accession>A0ABQ3YEM4</accession>
<dbReference type="PANTHER" id="PTHR43630:SF1">
    <property type="entry name" value="POLY-BETA-1,6-N-ACETYL-D-GLUCOSAMINE SYNTHASE"/>
    <property type="match status" value="1"/>
</dbReference>
<evidence type="ECO:0000259" key="5">
    <source>
        <dbReference type="PROSITE" id="PS51677"/>
    </source>
</evidence>
<comment type="similarity">
    <text evidence="1">Belongs to the glycosyltransferase 2 family.</text>
</comment>
<keyword evidence="2" id="KW-0328">Glycosyltransferase</keyword>
<dbReference type="InterPro" id="IPR011330">
    <property type="entry name" value="Glyco_hydro/deAcase_b/a-brl"/>
</dbReference>
<evidence type="ECO:0000313" key="6">
    <source>
        <dbReference type="EMBL" id="GID78433.1"/>
    </source>
</evidence>
<keyword evidence="7" id="KW-1185">Reference proteome</keyword>
<organism evidence="6 7">
    <name type="scientific">Paractinoplanes deccanensis</name>
    <dbReference type="NCBI Taxonomy" id="113561"/>
    <lineage>
        <taxon>Bacteria</taxon>
        <taxon>Bacillati</taxon>
        <taxon>Actinomycetota</taxon>
        <taxon>Actinomycetes</taxon>
        <taxon>Micromonosporales</taxon>
        <taxon>Micromonosporaceae</taxon>
        <taxon>Paractinoplanes</taxon>
    </lineage>
</organism>
<feature type="transmembrane region" description="Helical" evidence="4">
    <location>
        <begin position="647"/>
        <end position="667"/>
    </location>
</feature>
<dbReference type="InterPro" id="IPR002509">
    <property type="entry name" value="NODB_dom"/>
</dbReference>
<gene>
    <name evidence="6" type="ORF">Ade02nite_70740</name>
</gene>
<dbReference type="Pfam" id="PF13641">
    <property type="entry name" value="Glyco_tranf_2_3"/>
    <property type="match status" value="1"/>
</dbReference>
<evidence type="ECO:0000256" key="3">
    <source>
        <dbReference type="ARBA" id="ARBA00022679"/>
    </source>
</evidence>
<dbReference type="PROSITE" id="PS51677">
    <property type="entry name" value="NODB"/>
    <property type="match status" value="1"/>
</dbReference>
<dbReference type="Proteomes" id="UP000609879">
    <property type="component" value="Unassembled WGS sequence"/>
</dbReference>
<keyword evidence="4" id="KW-0812">Transmembrane</keyword>
<keyword evidence="3 6" id="KW-0808">Transferase</keyword>